<keyword evidence="3" id="KW-1185">Reference proteome</keyword>
<evidence type="ECO:0000313" key="2">
    <source>
        <dbReference type="EMBL" id="MBB5964163.1"/>
    </source>
</evidence>
<evidence type="ECO:0000256" key="1">
    <source>
        <dbReference type="SAM" id="SignalP"/>
    </source>
</evidence>
<organism evidence="2 3">
    <name type="scientific">Planomonospora venezuelensis</name>
    <dbReference type="NCBI Taxonomy" id="1999"/>
    <lineage>
        <taxon>Bacteria</taxon>
        <taxon>Bacillati</taxon>
        <taxon>Actinomycetota</taxon>
        <taxon>Actinomycetes</taxon>
        <taxon>Streptosporangiales</taxon>
        <taxon>Streptosporangiaceae</taxon>
        <taxon>Planomonospora</taxon>
    </lineage>
</organism>
<reference evidence="2 3" key="1">
    <citation type="submission" date="2020-08" db="EMBL/GenBank/DDBJ databases">
        <title>Genomic Encyclopedia of Type Strains, Phase III (KMG-III): the genomes of soil and plant-associated and newly described type strains.</title>
        <authorList>
            <person name="Whitman W."/>
        </authorList>
    </citation>
    <scope>NUCLEOTIDE SEQUENCE [LARGE SCALE GENOMIC DNA]</scope>
    <source>
        <strain evidence="2 3">CECT 3303</strain>
    </source>
</reference>
<feature type="chain" id="PRO_5032735556" evidence="1">
    <location>
        <begin position="28"/>
        <end position="202"/>
    </location>
</feature>
<dbReference type="AlphaFoldDB" id="A0A841D5D0"/>
<dbReference type="Proteomes" id="UP000562352">
    <property type="component" value="Unassembled WGS sequence"/>
</dbReference>
<proteinExistence type="predicted"/>
<dbReference type="RefSeq" id="WP_184942780.1">
    <property type="nucleotide sequence ID" value="NZ_BAAAWZ010000001.1"/>
</dbReference>
<evidence type="ECO:0000313" key="3">
    <source>
        <dbReference type="Proteomes" id="UP000562352"/>
    </source>
</evidence>
<accession>A0A841D5D0</accession>
<keyword evidence="1" id="KW-0732">Signal</keyword>
<name>A0A841D5D0_PLAVE</name>
<protein>
    <submittedName>
        <fullName evidence="2">Uncharacterized protein</fullName>
    </submittedName>
</protein>
<sequence length="202" mass="23239">MRFATRILVGAGAAALLAMGAPVAANAQTAAPAAPATTATTATSPYFHDTWGPYFSSNHKAEAKGEVTVHKNSFKHWYWKKYSKTVKKCWWKNGHKKCAWVKTWHKKKVWKWVHEYPYTVDSKLINHKWWGKWNHHCAWETFKVVNFDDSVHYKSFKNCNKHAKFYSFSGKDAKAIYVQVSRGNPSEPNSYFGGWQSVYSQV</sequence>
<comment type="caution">
    <text evidence="2">The sequence shown here is derived from an EMBL/GenBank/DDBJ whole genome shotgun (WGS) entry which is preliminary data.</text>
</comment>
<gene>
    <name evidence="2" type="ORF">FHS22_003446</name>
</gene>
<dbReference type="EMBL" id="JACHJJ010000010">
    <property type="protein sequence ID" value="MBB5964163.1"/>
    <property type="molecule type" value="Genomic_DNA"/>
</dbReference>
<feature type="signal peptide" evidence="1">
    <location>
        <begin position="1"/>
        <end position="27"/>
    </location>
</feature>